<keyword evidence="2 3" id="KW-0732">Signal</keyword>
<evidence type="ECO:0000256" key="2">
    <source>
        <dbReference type="ARBA" id="ARBA00022729"/>
    </source>
</evidence>
<dbReference type="PANTHER" id="PTHR30035:SF3">
    <property type="entry name" value="INTERMEMBRANE PHOSPHOLIPID TRANSPORT SYSTEM LIPOPROTEIN MLAA"/>
    <property type="match status" value="1"/>
</dbReference>
<gene>
    <name evidence="4" type="ORF">SAMN05216241_101302</name>
</gene>
<evidence type="ECO:0000313" key="4">
    <source>
        <dbReference type="EMBL" id="SDF50496.1"/>
    </source>
</evidence>
<feature type="chain" id="PRO_5011620555" evidence="3">
    <location>
        <begin position="28"/>
        <end position="257"/>
    </location>
</feature>
<dbReference type="AlphaFoldDB" id="A0A1G7LM82"/>
<evidence type="ECO:0000256" key="1">
    <source>
        <dbReference type="ARBA" id="ARBA00010634"/>
    </source>
</evidence>
<comment type="similarity">
    <text evidence="1">Belongs to the MlaA family.</text>
</comment>
<dbReference type="PRINTS" id="PR01805">
    <property type="entry name" value="VACJLIPOPROT"/>
</dbReference>
<keyword evidence="5" id="KW-1185">Reference proteome</keyword>
<dbReference type="RefSeq" id="WP_090018335.1">
    <property type="nucleotide sequence ID" value="NZ_FNCE01000001.1"/>
</dbReference>
<sequence length="257" mass="28369">MRARRAGHLARSLGAVAVLALGLTACASQEPESEEAALFQYDQPNDPLEEVNRGIFQFNRAVDTVLLKPAAQGYDQIPEGFRNIIGNVLNHISLPVILVNDLAQGEWERAGDSATRLFVNTFTLGTGDLVPKRHPYHQEDFGQTMAVHGVDDGFYLVLPIFGPSSARDGVGIVADIFLTPWTYVDGTTTFSLTTLGVDGVRQRHAALGKLEELERDSVDFYARMRSLYYQRRQMKIDNTLDAGPDIATTEETIVSTR</sequence>
<protein>
    <submittedName>
        <fullName evidence="4">Phospholipid-binding lipoprotein MlaA</fullName>
    </submittedName>
</protein>
<dbReference type="PANTHER" id="PTHR30035">
    <property type="entry name" value="LIPOPROTEIN VACJ-RELATED"/>
    <property type="match status" value="1"/>
</dbReference>
<dbReference type="GO" id="GO:0016020">
    <property type="term" value="C:membrane"/>
    <property type="evidence" value="ECO:0007669"/>
    <property type="project" value="InterPro"/>
</dbReference>
<accession>A0A1G7LM82</accession>
<dbReference type="EMBL" id="FNCE01000001">
    <property type="protein sequence ID" value="SDF50496.1"/>
    <property type="molecule type" value="Genomic_DNA"/>
</dbReference>
<feature type="signal peptide" evidence="3">
    <location>
        <begin position="1"/>
        <end position="27"/>
    </location>
</feature>
<evidence type="ECO:0000313" key="5">
    <source>
        <dbReference type="Proteomes" id="UP000199415"/>
    </source>
</evidence>
<dbReference type="OrthoDB" id="9785326at2"/>
<name>A0A1G7LM82_9PROT</name>
<dbReference type="InterPro" id="IPR007428">
    <property type="entry name" value="MlaA"/>
</dbReference>
<evidence type="ECO:0000256" key="3">
    <source>
        <dbReference type="SAM" id="SignalP"/>
    </source>
</evidence>
<dbReference type="Proteomes" id="UP000199415">
    <property type="component" value="Unassembled WGS sequence"/>
</dbReference>
<proteinExistence type="inferred from homology"/>
<organism evidence="4 5">
    <name type="scientific">Limimonas halophila</name>
    <dbReference type="NCBI Taxonomy" id="1082479"/>
    <lineage>
        <taxon>Bacteria</taxon>
        <taxon>Pseudomonadati</taxon>
        <taxon>Pseudomonadota</taxon>
        <taxon>Alphaproteobacteria</taxon>
        <taxon>Rhodospirillales</taxon>
        <taxon>Rhodovibrionaceae</taxon>
        <taxon>Limimonas</taxon>
    </lineage>
</organism>
<keyword evidence="4" id="KW-0449">Lipoprotein</keyword>
<dbReference type="GO" id="GO:0120010">
    <property type="term" value="P:intermembrane phospholipid transfer"/>
    <property type="evidence" value="ECO:0007669"/>
    <property type="project" value="TreeGrafter"/>
</dbReference>
<reference evidence="4 5" key="1">
    <citation type="submission" date="2016-10" db="EMBL/GenBank/DDBJ databases">
        <authorList>
            <person name="de Groot N.N."/>
        </authorList>
    </citation>
    <scope>NUCLEOTIDE SEQUENCE [LARGE SCALE GENOMIC DNA]</scope>
    <source>
        <strain evidence="4 5">DSM 25584</strain>
    </source>
</reference>
<dbReference type="PROSITE" id="PS51257">
    <property type="entry name" value="PROKAR_LIPOPROTEIN"/>
    <property type="match status" value="1"/>
</dbReference>
<dbReference type="Pfam" id="PF04333">
    <property type="entry name" value="MlaA"/>
    <property type="match status" value="1"/>
</dbReference>
<dbReference type="STRING" id="1082479.SAMN05216241_101302"/>